<reference evidence="1" key="1">
    <citation type="submission" date="2023-07" db="EMBL/GenBank/DDBJ databases">
        <title>Sorghum-associated microbial communities from plants grown in Nebraska, USA.</title>
        <authorList>
            <person name="Schachtman D."/>
        </authorList>
    </citation>
    <scope>NUCLEOTIDE SEQUENCE</scope>
    <source>
        <strain evidence="1">BE56</strain>
    </source>
</reference>
<evidence type="ECO:0000313" key="1">
    <source>
        <dbReference type="EMBL" id="MDR6714704.1"/>
    </source>
</evidence>
<organism evidence="1 2">
    <name type="scientific">Pseudomonas hunanensis</name>
    <dbReference type="NCBI Taxonomy" id="1247546"/>
    <lineage>
        <taxon>Bacteria</taxon>
        <taxon>Pseudomonadati</taxon>
        <taxon>Pseudomonadota</taxon>
        <taxon>Gammaproteobacteria</taxon>
        <taxon>Pseudomonadales</taxon>
        <taxon>Pseudomonadaceae</taxon>
        <taxon>Pseudomonas</taxon>
    </lineage>
</organism>
<name>A0ACC6K883_9PSED</name>
<accession>A0ACC6K883</accession>
<sequence length="525" mass="58886">MIIINSGAYVIPELQAEYGKIPPCMLPLGNKRLLEHQISAIRHALGELDIVVSLPESYDLNLSDDLLIKTAGVKVVRVPDGFTLAESVLYVLNTQDEYHIEQIVRLMHGDTLINGIPTAADVIGTSTTTDDYGWEYEGTPGHDKLIWCGFFSFSSPRLLTQSLTLARGDFVEAIKRYSKKTPLLGQEVGSWNDLGHVNTYFKSRASITTQRAFNSLLIADGMVTKRGQPNRKIQAEAKWFAALPPALKRFTPQLIDCKLDSDGATYYCLEYLSLSPLNEVFVHGKNPAFFWEKIFNIFKDVFDKMRQAAPADIDREALRLDAHALYNEKTHRRLSEIGTQGIFDPQSPFMYDGILLPSLTELADICIDKTLILPNILSVLHGDICFSNVLYDSRSEMIKILDPRGMTEAGEFSIFGDQKYDLAKFAHSVLGLYDLIIAGRYELNKSAEGSVVLDFHLDSRLEEIQETFLATEFTPAVSVRDVMPAVVLLFISMIPLHFDRPDRQEAMIANAYRIFMKYCSGGGSK</sequence>
<proteinExistence type="predicted"/>
<evidence type="ECO:0000313" key="2">
    <source>
        <dbReference type="Proteomes" id="UP001259587"/>
    </source>
</evidence>
<comment type="caution">
    <text evidence="1">The sequence shown here is derived from an EMBL/GenBank/DDBJ whole genome shotgun (WGS) entry which is preliminary data.</text>
</comment>
<keyword evidence="2" id="KW-1185">Reference proteome</keyword>
<gene>
    <name evidence="1" type="ORF">J2W83_004340</name>
</gene>
<dbReference type="Proteomes" id="UP001259587">
    <property type="component" value="Unassembled WGS sequence"/>
</dbReference>
<protein>
    <submittedName>
        <fullName evidence="1">Uncharacterized protein</fullName>
    </submittedName>
</protein>
<dbReference type="EMBL" id="JAVDTH010000033">
    <property type="protein sequence ID" value="MDR6714704.1"/>
    <property type="molecule type" value="Genomic_DNA"/>
</dbReference>